<keyword evidence="3" id="KW-1185">Reference proteome</keyword>
<comment type="caution">
    <text evidence="2">The sequence shown here is derived from an EMBL/GenBank/DDBJ whole genome shotgun (WGS) entry which is preliminary data.</text>
</comment>
<organism evidence="2 3">
    <name type="scientific">Streptomyces mirabilis</name>
    <dbReference type="NCBI Taxonomy" id="68239"/>
    <lineage>
        <taxon>Bacteria</taxon>
        <taxon>Bacillati</taxon>
        <taxon>Actinomycetota</taxon>
        <taxon>Actinomycetes</taxon>
        <taxon>Kitasatosporales</taxon>
        <taxon>Streptomycetaceae</taxon>
        <taxon>Streptomyces</taxon>
    </lineage>
</organism>
<evidence type="ECO:0000313" key="2">
    <source>
        <dbReference type="EMBL" id="MDU8998204.1"/>
    </source>
</evidence>
<reference evidence="2 3" key="1">
    <citation type="submission" date="2023-02" db="EMBL/GenBank/DDBJ databases">
        <authorList>
            <person name="Maleckis M."/>
        </authorList>
    </citation>
    <scope>NUCLEOTIDE SEQUENCE [LARGE SCALE GENOMIC DNA]</scope>
    <source>
        <strain evidence="2 3">P8-A2</strain>
    </source>
</reference>
<evidence type="ECO:0000313" key="3">
    <source>
        <dbReference type="Proteomes" id="UP001257627"/>
    </source>
</evidence>
<sequence length="191" mass="20874">MAGPTLNERLAEAQREATGLRAQLENAEVELANALEDQDYATAERIKKTADELRQPVLIAEAHVKALIAGVQELEAHRAAEQRASQLRDQQEQARRQFEEATAREAAAMDEMDQHLAQLKAAYAALRQIVGDAIAAQQRAGQARLDAHSTGVAAGIWAQDSARPSLPNRATAYIDYSPVLMQIMQNPDLPS</sequence>
<proteinExistence type="predicted"/>
<name>A0ABU3UW87_9ACTN</name>
<feature type="coiled-coil region" evidence="1">
    <location>
        <begin position="77"/>
        <end position="129"/>
    </location>
</feature>
<protein>
    <submittedName>
        <fullName evidence="2">Uncharacterized protein</fullName>
    </submittedName>
</protein>
<evidence type="ECO:0000256" key="1">
    <source>
        <dbReference type="SAM" id="Coils"/>
    </source>
</evidence>
<keyword evidence="1" id="KW-0175">Coiled coil</keyword>
<feature type="coiled-coil region" evidence="1">
    <location>
        <begin position="10"/>
        <end position="44"/>
    </location>
</feature>
<accession>A0ABU3UW87</accession>
<gene>
    <name evidence="2" type="ORF">PU648_38790</name>
</gene>
<dbReference type="EMBL" id="JARAKF010000001">
    <property type="protein sequence ID" value="MDU8998204.1"/>
    <property type="molecule type" value="Genomic_DNA"/>
</dbReference>
<dbReference type="RefSeq" id="WP_316735007.1">
    <property type="nucleotide sequence ID" value="NZ_JARAKF010000001.1"/>
</dbReference>
<dbReference type="Proteomes" id="UP001257627">
    <property type="component" value="Unassembled WGS sequence"/>
</dbReference>